<dbReference type="EMBL" id="LXHC01000020">
    <property type="protein sequence ID" value="OAU96045.1"/>
    <property type="molecule type" value="Genomic_DNA"/>
</dbReference>
<feature type="domain" description="ABC transporter" evidence="8">
    <location>
        <begin position="328"/>
        <end position="543"/>
    </location>
</feature>
<feature type="transmembrane region" description="Helical" evidence="7">
    <location>
        <begin position="132"/>
        <end position="150"/>
    </location>
</feature>
<evidence type="ECO:0000256" key="4">
    <source>
        <dbReference type="ARBA" id="ARBA00022840"/>
    </source>
</evidence>
<evidence type="ECO:0000313" key="9">
    <source>
        <dbReference type="EMBL" id="OAU96045.1"/>
    </source>
</evidence>
<dbReference type="InterPro" id="IPR036640">
    <property type="entry name" value="ABC1_TM_sf"/>
</dbReference>
<gene>
    <name evidence="9" type="ORF">AO384_1082</name>
</gene>
<dbReference type="GO" id="GO:0034040">
    <property type="term" value="F:ATPase-coupled lipid transmembrane transporter activity"/>
    <property type="evidence" value="ECO:0007669"/>
    <property type="project" value="TreeGrafter"/>
</dbReference>
<keyword evidence="10" id="KW-1185">Reference proteome</keyword>
<feature type="transmembrane region" description="Helical" evidence="7">
    <location>
        <begin position="235"/>
        <end position="260"/>
    </location>
</feature>
<comment type="caution">
    <text evidence="9">The sequence shown here is derived from an EMBL/GenBank/DDBJ whole genome shotgun (WGS) entry which is preliminary data.</text>
</comment>
<evidence type="ECO:0000313" key="10">
    <source>
        <dbReference type="Proteomes" id="UP000078228"/>
    </source>
</evidence>
<comment type="subcellular location">
    <subcellularLocation>
        <location evidence="1">Cell membrane</location>
        <topology evidence="1">Multi-pass membrane protein</topology>
    </subcellularLocation>
</comment>
<dbReference type="PANTHER" id="PTHR24221">
    <property type="entry name" value="ATP-BINDING CASSETTE SUB-FAMILY B"/>
    <property type="match status" value="1"/>
</dbReference>
<evidence type="ECO:0000256" key="5">
    <source>
        <dbReference type="ARBA" id="ARBA00022989"/>
    </source>
</evidence>
<keyword evidence="2 7" id="KW-0812">Transmembrane</keyword>
<dbReference type="GO" id="GO:0016887">
    <property type="term" value="F:ATP hydrolysis activity"/>
    <property type="evidence" value="ECO:0007669"/>
    <property type="project" value="InterPro"/>
</dbReference>
<dbReference type="OrthoDB" id="9806127at2"/>
<accession>A0A198UI79</accession>
<dbReference type="GO" id="GO:0005524">
    <property type="term" value="F:ATP binding"/>
    <property type="evidence" value="ECO:0007669"/>
    <property type="project" value="UniProtKB-KW"/>
</dbReference>
<feature type="transmembrane region" description="Helical" evidence="7">
    <location>
        <begin position="24"/>
        <end position="50"/>
    </location>
</feature>
<dbReference type="InterPro" id="IPR017871">
    <property type="entry name" value="ABC_transporter-like_CS"/>
</dbReference>
<evidence type="ECO:0000256" key="3">
    <source>
        <dbReference type="ARBA" id="ARBA00022741"/>
    </source>
</evidence>
<evidence type="ECO:0000256" key="1">
    <source>
        <dbReference type="ARBA" id="ARBA00004651"/>
    </source>
</evidence>
<reference evidence="9 10" key="1">
    <citation type="journal article" date="2016" name="Genome Biol. Evol.">
        <title>Comparative Genomic Analyses of the Moraxella catarrhalis Serosensitive and Seroresistant Lineages Demonstrate Their Independent Evolution.</title>
        <authorList>
            <person name="Earl J.P."/>
            <person name="de Vries S.P."/>
            <person name="Ahmed A."/>
            <person name="Powell E."/>
            <person name="Schultz M.P."/>
            <person name="Hermans P.W."/>
            <person name="Hill D.J."/>
            <person name="Zhou Z."/>
            <person name="Constantinidou C.I."/>
            <person name="Hu F.Z."/>
            <person name="Bootsma H.J."/>
            <person name="Ehrlich G.D."/>
        </authorList>
    </citation>
    <scope>NUCLEOTIDE SEQUENCE [LARGE SCALE GENOMIC DNA]</scope>
    <source>
        <strain evidence="9 10">Z7542</strain>
    </source>
</reference>
<dbReference type="Gene3D" id="3.40.50.300">
    <property type="entry name" value="P-loop containing nucleotide triphosphate hydrolases"/>
    <property type="match status" value="1"/>
</dbReference>
<dbReference type="SUPFAM" id="SSF90123">
    <property type="entry name" value="ABC transporter transmembrane region"/>
    <property type="match status" value="1"/>
</dbReference>
<dbReference type="RefSeq" id="WP_064611077.1">
    <property type="nucleotide sequence ID" value="NZ_LXHB01000079.1"/>
</dbReference>
<keyword evidence="3" id="KW-0547">Nucleotide-binding</keyword>
<dbReference type="AlphaFoldDB" id="A0A198UI79"/>
<dbReference type="Gene3D" id="1.20.1560.10">
    <property type="entry name" value="ABC transporter type 1, transmembrane domain"/>
    <property type="match status" value="1"/>
</dbReference>
<keyword evidence="4" id="KW-0067">ATP-binding</keyword>
<dbReference type="Proteomes" id="UP000078228">
    <property type="component" value="Unassembled WGS sequence"/>
</dbReference>
<dbReference type="GO" id="GO:0005886">
    <property type="term" value="C:plasma membrane"/>
    <property type="evidence" value="ECO:0007669"/>
    <property type="project" value="UniProtKB-SubCell"/>
</dbReference>
<dbReference type="SUPFAM" id="SSF52540">
    <property type="entry name" value="P-loop containing nucleoside triphosphate hydrolases"/>
    <property type="match status" value="1"/>
</dbReference>
<dbReference type="PANTHER" id="PTHR24221:SF654">
    <property type="entry name" value="ATP-BINDING CASSETTE SUB-FAMILY B MEMBER 6"/>
    <property type="match status" value="1"/>
</dbReference>
<dbReference type="PROSITE" id="PS00211">
    <property type="entry name" value="ABC_TRANSPORTER_1"/>
    <property type="match status" value="1"/>
</dbReference>
<protein>
    <submittedName>
        <fullName evidence="9">ABC transporter related</fullName>
    </submittedName>
</protein>
<dbReference type="SMART" id="SM00382">
    <property type="entry name" value="AAA"/>
    <property type="match status" value="1"/>
</dbReference>
<dbReference type="InterPro" id="IPR027417">
    <property type="entry name" value="P-loop_NTPase"/>
</dbReference>
<evidence type="ECO:0000259" key="8">
    <source>
        <dbReference type="PROSITE" id="PS50893"/>
    </source>
</evidence>
<evidence type="ECO:0000256" key="2">
    <source>
        <dbReference type="ARBA" id="ARBA00022692"/>
    </source>
</evidence>
<dbReference type="PATRIC" id="fig|480.237.peg.1364"/>
<dbReference type="InterPro" id="IPR003593">
    <property type="entry name" value="AAA+_ATPase"/>
</dbReference>
<dbReference type="InterPro" id="IPR003439">
    <property type="entry name" value="ABC_transporter-like_ATP-bd"/>
</dbReference>
<dbReference type="PROSITE" id="PS50893">
    <property type="entry name" value="ABC_TRANSPORTER_2"/>
    <property type="match status" value="1"/>
</dbReference>
<sequence>MFSSIHKFFRYIVISLPPLAHKRLLVVSIGWLSVALAEAIAYTVLSFSILNNLSPFNVLVSATIAVLLTVLVSRQGYLTGVRLAGDLYQGLGTALASAKLSWLNQANRTKVASMAGKSIPQFMSIPAHQLQMFIHSPSLALFLIVSLGWLTEKTVAIWAFGLLFFSFALQWYGQFLLLRVDKNRNQLELLTNQSILNFVEHIELLRTSKGIDGAVQPLKNEWLRQSDSFSRINSIAALATGISLFASVLPTAGLIGYLWFAGVRIETQILAIIVLITRAAAPLEQLATATFSINDIKHLFSEYSQLYYIPSLNEPDNTVVSHTLSTYQTLEDRKKFEITIHQVNHSPILSNINLIIPYQTHLQITGKSGSGKSTLLELILRFDDPKEGYICLGGIRLSEFPYDELVKHIAYVPQEPIIFTGTLAENIRIGKPQATDEEIENVAKQVALTDLIQRSSDGIYYHVGRQGTALSGGERQRVALARAIIKNAPILIIDEGTSALDEDTEVEVVKNINKLNSTVIFVTHRLSDIWKTDKIYDLSNRTI</sequence>
<evidence type="ECO:0000256" key="6">
    <source>
        <dbReference type="ARBA" id="ARBA00023136"/>
    </source>
</evidence>
<name>A0A198UI79_MORCA</name>
<dbReference type="Pfam" id="PF00005">
    <property type="entry name" value="ABC_tran"/>
    <property type="match status" value="1"/>
</dbReference>
<keyword evidence="6 7" id="KW-0472">Membrane</keyword>
<organism evidence="9 10">
    <name type="scientific">Moraxella catarrhalis</name>
    <name type="common">Branhamella catarrhalis</name>
    <dbReference type="NCBI Taxonomy" id="480"/>
    <lineage>
        <taxon>Bacteria</taxon>
        <taxon>Pseudomonadati</taxon>
        <taxon>Pseudomonadota</taxon>
        <taxon>Gammaproteobacteria</taxon>
        <taxon>Moraxellales</taxon>
        <taxon>Moraxellaceae</taxon>
        <taxon>Moraxella</taxon>
    </lineage>
</organism>
<evidence type="ECO:0000256" key="7">
    <source>
        <dbReference type="SAM" id="Phobius"/>
    </source>
</evidence>
<dbReference type="InterPro" id="IPR039421">
    <property type="entry name" value="Type_1_exporter"/>
</dbReference>
<feature type="transmembrane region" description="Helical" evidence="7">
    <location>
        <begin position="156"/>
        <end position="178"/>
    </location>
</feature>
<feature type="transmembrane region" description="Helical" evidence="7">
    <location>
        <begin position="56"/>
        <end position="73"/>
    </location>
</feature>
<keyword evidence="5 7" id="KW-1133">Transmembrane helix</keyword>
<proteinExistence type="predicted"/>